<organism evidence="3 4">
    <name type="scientific">Coccomyxa subellipsoidea</name>
    <dbReference type="NCBI Taxonomy" id="248742"/>
    <lineage>
        <taxon>Eukaryota</taxon>
        <taxon>Viridiplantae</taxon>
        <taxon>Chlorophyta</taxon>
        <taxon>core chlorophytes</taxon>
        <taxon>Trebouxiophyceae</taxon>
        <taxon>Trebouxiophyceae incertae sedis</taxon>
        <taxon>Coccomyxaceae</taxon>
        <taxon>Coccomyxa</taxon>
    </lineage>
</organism>
<evidence type="ECO:0000313" key="4">
    <source>
        <dbReference type="Proteomes" id="UP001491310"/>
    </source>
</evidence>
<sequence>MISRLRSFQSLWGTQPKPVDTFGRQRFTTSQSAFKGAKEGSLIAGSGLERGRVAFDATQFNKRVPSTCSALLPIFLKAAASAVGMAQQNGGGHGGPPEQSRSGLLVAQQILNDKLGNGCEAVYREFDRLRRGRLPGTCLVAQLPGNERRNRYTNVLPFDENRVRLRSPGHDYINASSLASPASEAPAWRYIATQGPKDSTVGDFWQMVYESNSAVVVMLTRLQESGAMKKCAEYFPQEIDQPVTYKGSWTVTCASARDVDSDVRHRDLIVTPPSPVTGPPRRVYHFQYHAWPDHGVPTTTQPLRDLLAAVRGLHSPAAGPAVVHCSAGIGRTGTFCAVDIALQRLRSGDYGVAVSAAELKPVVAELRRQRVGMVQTAEQYLFCYRAVKDEVDTEVGTS</sequence>
<dbReference type="CDD" id="cd00047">
    <property type="entry name" value="PTPc"/>
    <property type="match status" value="1"/>
</dbReference>
<dbReference type="InterPro" id="IPR029021">
    <property type="entry name" value="Prot-tyrosine_phosphatase-like"/>
</dbReference>
<comment type="caution">
    <text evidence="3">The sequence shown here is derived from an EMBL/GenBank/DDBJ whole genome shotgun (WGS) entry which is preliminary data.</text>
</comment>
<dbReference type="InterPro" id="IPR003595">
    <property type="entry name" value="Tyr_Pase_cat"/>
</dbReference>
<dbReference type="SUPFAM" id="SSF52799">
    <property type="entry name" value="(Phosphotyrosine protein) phosphatases II"/>
    <property type="match status" value="1"/>
</dbReference>
<dbReference type="PROSITE" id="PS50055">
    <property type="entry name" value="TYR_PHOSPHATASE_PTP"/>
    <property type="match status" value="1"/>
</dbReference>
<dbReference type="PROSITE" id="PS00383">
    <property type="entry name" value="TYR_PHOSPHATASE_1"/>
    <property type="match status" value="1"/>
</dbReference>
<dbReference type="InterPro" id="IPR050348">
    <property type="entry name" value="Protein-Tyr_Phosphatase"/>
</dbReference>
<keyword evidence="4" id="KW-1185">Reference proteome</keyword>
<dbReference type="PANTHER" id="PTHR19134:SF449">
    <property type="entry name" value="TYROSINE-PROTEIN PHOSPHATASE 1"/>
    <property type="match status" value="1"/>
</dbReference>
<reference evidence="3 4" key="1">
    <citation type="journal article" date="2024" name="Nat. Commun.">
        <title>Phylogenomics reveals the evolutionary origins of lichenization in chlorophyte algae.</title>
        <authorList>
            <person name="Puginier C."/>
            <person name="Libourel C."/>
            <person name="Otte J."/>
            <person name="Skaloud P."/>
            <person name="Haon M."/>
            <person name="Grisel S."/>
            <person name="Petersen M."/>
            <person name="Berrin J.G."/>
            <person name="Delaux P.M."/>
            <person name="Dal Grande F."/>
            <person name="Keller J."/>
        </authorList>
    </citation>
    <scope>NUCLEOTIDE SEQUENCE [LARGE SCALE GENOMIC DNA]</scope>
    <source>
        <strain evidence="3 4">SAG 216-7</strain>
    </source>
</reference>
<dbReference type="Proteomes" id="UP001491310">
    <property type="component" value="Unassembled WGS sequence"/>
</dbReference>
<dbReference type="EMBL" id="JALJOT010000001">
    <property type="protein sequence ID" value="KAK9918619.1"/>
    <property type="molecule type" value="Genomic_DNA"/>
</dbReference>
<protein>
    <recommendedName>
        <fullName evidence="5">Receptor/non-receptor type protein-tyrosine phosphatase</fullName>
    </recommendedName>
</protein>
<proteinExistence type="predicted"/>
<feature type="domain" description="Tyrosine-protein phosphatase" evidence="1">
    <location>
        <begin position="122"/>
        <end position="390"/>
    </location>
</feature>
<dbReference type="InterPro" id="IPR000387">
    <property type="entry name" value="Tyr_Pase_dom"/>
</dbReference>
<dbReference type="InterPro" id="IPR016130">
    <property type="entry name" value="Tyr_Pase_AS"/>
</dbReference>
<feature type="domain" description="Tyrosine specific protein phosphatases" evidence="2">
    <location>
        <begin position="304"/>
        <end position="381"/>
    </location>
</feature>
<dbReference type="SMART" id="SM00404">
    <property type="entry name" value="PTPc_motif"/>
    <property type="match status" value="1"/>
</dbReference>
<dbReference type="PANTHER" id="PTHR19134">
    <property type="entry name" value="RECEPTOR-TYPE TYROSINE-PROTEIN PHOSPHATASE"/>
    <property type="match status" value="1"/>
</dbReference>
<dbReference type="InterPro" id="IPR000242">
    <property type="entry name" value="PTP_cat"/>
</dbReference>
<dbReference type="Pfam" id="PF00102">
    <property type="entry name" value="Y_phosphatase"/>
    <property type="match status" value="1"/>
</dbReference>
<evidence type="ECO:0000259" key="1">
    <source>
        <dbReference type="PROSITE" id="PS50055"/>
    </source>
</evidence>
<accession>A0ABR2Z561</accession>
<name>A0ABR2Z561_9CHLO</name>
<dbReference type="PROSITE" id="PS50056">
    <property type="entry name" value="TYR_PHOSPHATASE_2"/>
    <property type="match status" value="1"/>
</dbReference>
<dbReference type="Gene3D" id="3.90.190.10">
    <property type="entry name" value="Protein tyrosine phosphatase superfamily"/>
    <property type="match status" value="1"/>
</dbReference>
<dbReference type="SMART" id="SM00194">
    <property type="entry name" value="PTPc"/>
    <property type="match status" value="1"/>
</dbReference>
<evidence type="ECO:0000259" key="2">
    <source>
        <dbReference type="PROSITE" id="PS50056"/>
    </source>
</evidence>
<evidence type="ECO:0008006" key="5">
    <source>
        <dbReference type="Google" id="ProtNLM"/>
    </source>
</evidence>
<dbReference type="PRINTS" id="PR00700">
    <property type="entry name" value="PRTYPHPHTASE"/>
</dbReference>
<gene>
    <name evidence="3" type="ORF">WJX75_005399</name>
</gene>
<evidence type="ECO:0000313" key="3">
    <source>
        <dbReference type="EMBL" id="KAK9918619.1"/>
    </source>
</evidence>